<dbReference type="Proteomes" id="UP000308092">
    <property type="component" value="Unassembled WGS sequence"/>
</dbReference>
<dbReference type="AlphaFoldDB" id="A0A4S3J039"/>
<feature type="compositionally biased region" description="Polar residues" evidence="1">
    <location>
        <begin position="384"/>
        <end position="397"/>
    </location>
</feature>
<proteinExistence type="predicted"/>
<gene>
    <name evidence="2" type="ORF">EYZ11_012498</name>
</gene>
<sequence>MATNKEPDIPYITITLPRSRTPSPSPSPTALGYASLSHLDPMCKYTYHHYPGCGHIASFGMESCNKMIDSIRDGNPAGPCKKPRYDHDLVPMDHPDECRKCQTEQASPSVGMSGFTRLEGVEASSHGFSSDKNEPESLNPVANIRGNFNKVHEPVKRTLNGKHSWEMVDSPKPPKEILDGKENSWEHELVDMPESPNNKTYSSHTGTVHPQDRALPNLLEVEGDSEWISMSPPQYDAGVLNQPLSPNLTFYQDDSDDEDENGPMDDASLLNDTLSGSESVPGLERTFDLLTVSDKLAPIFPSSESSLALPGKRQNIMDEEIAGSAQGCPRFYHLYREDLSGDRLFDKSLYSKDDHELAIHEAETILANSEFIAPYWKGPDRSKSQSLAPLSPTTDPGSQKMPGPFEGGLRGLHQQFPSLFGKAFRASDEFW</sequence>
<evidence type="ECO:0000313" key="3">
    <source>
        <dbReference type="Proteomes" id="UP000308092"/>
    </source>
</evidence>
<evidence type="ECO:0000256" key="1">
    <source>
        <dbReference type="SAM" id="MobiDB-lite"/>
    </source>
</evidence>
<organism evidence="2 3">
    <name type="scientific">Aspergillus tanneri</name>
    <dbReference type="NCBI Taxonomy" id="1220188"/>
    <lineage>
        <taxon>Eukaryota</taxon>
        <taxon>Fungi</taxon>
        <taxon>Dikarya</taxon>
        <taxon>Ascomycota</taxon>
        <taxon>Pezizomycotina</taxon>
        <taxon>Eurotiomycetes</taxon>
        <taxon>Eurotiomycetidae</taxon>
        <taxon>Eurotiales</taxon>
        <taxon>Aspergillaceae</taxon>
        <taxon>Aspergillus</taxon>
        <taxon>Aspergillus subgen. Circumdati</taxon>
    </lineage>
</organism>
<reference evidence="2 3" key="1">
    <citation type="submission" date="2019-03" db="EMBL/GenBank/DDBJ databases">
        <title>The genome sequence of a newly discovered highly antifungal drug resistant Aspergillus species, Aspergillus tanneri NIH 1004.</title>
        <authorList>
            <person name="Mounaud S."/>
            <person name="Singh I."/>
            <person name="Joardar V."/>
            <person name="Pakala S."/>
            <person name="Pakala S."/>
            <person name="Venepally P."/>
            <person name="Hoover J."/>
            <person name="Nierman W."/>
            <person name="Chung J."/>
            <person name="Losada L."/>
        </authorList>
    </citation>
    <scope>NUCLEOTIDE SEQUENCE [LARGE SCALE GENOMIC DNA]</scope>
    <source>
        <strain evidence="2 3">NIH1004</strain>
    </source>
</reference>
<feature type="compositionally biased region" description="Acidic residues" evidence="1">
    <location>
        <begin position="253"/>
        <end position="263"/>
    </location>
</feature>
<dbReference type="VEuPathDB" id="FungiDB:EYZ11_012498"/>
<protein>
    <submittedName>
        <fullName evidence="2">Uncharacterized protein</fullName>
    </submittedName>
</protein>
<dbReference type="EMBL" id="SOSA01000950">
    <property type="protein sequence ID" value="THC88056.1"/>
    <property type="molecule type" value="Genomic_DNA"/>
</dbReference>
<evidence type="ECO:0000313" key="2">
    <source>
        <dbReference type="EMBL" id="THC88056.1"/>
    </source>
</evidence>
<comment type="caution">
    <text evidence="2">The sequence shown here is derived from an EMBL/GenBank/DDBJ whole genome shotgun (WGS) entry which is preliminary data.</text>
</comment>
<name>A0A4S3J039_9EURO</name>
<feature type="region of interest" description="Disordered" evidence="1">
    <location>
        <begin position="242"/>
        <end position="278"/>
    </location>
</feature>
<keyword evidence="3" id="KW-1185">Reference proteome</keyword>
<feature type="compositionally biased region" description="Polar residues" evidence="1">
    <location>
        <begin position="242"/>
        <end position="252"/>
    </location>
</feature>
<accession>A0A4S3J039</accession>
<feature type="region of interest" description="Disordered" evidence="1">
    <location>
        <begin position="379"/>
        <end position="412"/>
    </location>
</feature>